<keyword evidence="7 13" id="KW-0653">Protein transport</keyword>
<evidence type="ECO:0000256" key="1">
    <source>
        <dbReference type="ARBA" id="ARBA00004429"/>
    </source>
</evidence>
<keyword evidence="13" id="KW-0997">Cell inner membrane</keyword>
<dbReference type="CDD" id="cd19961">
    <property type="entry name" value="EcYidC-like_peri"/>
    <property type="match status" value="1"/>
</dbReference>
<evidence type="ECO:0000313" key="17">
    <source>
        <dbReference type="EMBL" id="AEB08728.1"/>
    </source>
</evidence>
<evidence type="ECO:0000256" key="2">
    <source>
        <dbReference type="ARBA" id="ARBA00010527"/>
    </source>
</evidence>
<evidence type="ECO:0000256" key="7">
    <source>
        <dbReference type="ARBA" id="ARBA00022927"/>
    </source>
</evidence>
<feature type="transmembrane region" description="Helical" evidence="13">
    <location>
        <begin position="6"/>
        <end position="23"/>
    </location>
</feature>
<evidence type="ECO:0000256" key="14">
    <source>
        <dbReference type="SAM" id="MobiDB-lite"/>
    </source>
</evidence>
<dbReference type="PRINTS" id="PR01900">
    <property type="entry name" value="YIDCPROTEIN"/>
</dbReference>
<feature type="transmembrane region" description="Helical" evidence="13">
    <location>
        <begin position="446"/>
        <end position="467"/>
    </location>
</feature>
<evidence type="ECO:0000256" key="12">
    <source>
        <dbReference type="ARBA" id="ARBA00033342"/>
    </source>
</evidence>
<gene>
    <name evidence="13" type="primary">yidC</name>
    <name evidence="17" type="ordered locus">Desac_0850</name>
</gene>
<evidence type="ECO:0000256" key="5">
    <source>
        <dbReference type="ARBA" id="ARBA00022475"/>
    </source>
</evidence>
<keyword evidence="4 13" id="KW-0813">Transport</keyword>
<dbReference type="eggNOG" id="COG0706">
    <property type="taxonomic scope" value="Bacteria"/>
</dbReference>
<dbReference type="NCBIfam" id="TIGR03593">
    <property type="entry name" value="yidC_nterm"/>
    <property type="match status" value="2"/>
</dbReference>
<evidence type="ECO:0000256" key="4">
    <source>
        <dbReference type="ARBA" id="ARBA00022448"/>
    </source>
</evidence>
<evidence type="ECO:0000259" key="15">
    <source>
        <dbReference type="Pfam" id="PF02096"/>
    </source>
</evidence>
<feature type="transmembrane region" description="Helical" evidence="13">
    <location>
        <begin position="524"/>
        <end position="549"/>
    </location>
</feature>
<organism evidence="17 18">
    <name type="scientific">Desulfobacca acetoxidans (strain ATCC 700848 / DSM 11109 / ASRB2)</name>
    <dbReference type="NCBI Taxonomy" id="880072"/>
    <lineage>
        <taxon>Bacteria</taxon>
        <taxon>Pseudomonadati</taxon>
        <taxon>Thermodesulfobacteriota</taxon>
        <taxon>Desulfobaccia</taxon>
        <taxon>Desulfobaccales</taxon>
        <taxon>Desulfobaccaceae</taxon>
        <taxon>Desulfobacca</taxon>
    </lineage>
</organism>
<evidence type="ECO:0000256" key="8">
    <source>
        <dbReference type="ARBA" id="ARBA00022989"/>
    </source>
</evidence>
<reference evidence="17 18" key="1">
    <citation type="journal article" date="2011" name="Stand. Genomic Sci.">
        <title>Complete genome sequence of the acetate-degrading sulfate reducer Desulfobacca acetoxidans type strain (ASRB2).</title>
        <authorList>
            <person name="Goker M."/>
            <person name="Teshima H."/>
            <person name="Lapidus A."/>
            <person name="Nolan M."/>
            <person name="Lucas S."/>
            <person name="Hammon N."/>
            <person name="Deshpande S."/>
            <person name="Cheng J.F."/>
            <person name="Tapia R."/>
            <person name="Han C."/>
            <person name="Goodwin L."/>
            <person name="Pitluck S."/>
            <person name="Huntemann M."/>
            <person name="Liolios K."/>
            <person name="Ivanova N."/>
            <person name="Pagani I."/>
            <person name="Mavromatis K."/>
            <person name="Ovchinikova G."/>
            <person name="Pati A."/>
            <person name="Chen A."/>
            <person name="Palaniappan K."/>
            <person name="Land M."/>
            <person name="Hauser L."/>
            <person name="Brambilla E.M."/>
            <person name="Rohde M."/>
            <person name="Spring S."/>
            <person name="Detter J.C."/>
            <person name="Woyke T."/>
            <person name="Bristow J."/>
            <person name="Eisen J.A."/>
            <person name="Markowitz V."/>
            <person name="Hugenholtz P."/>
            <person name="Kyrpides N.C."/>
            <person name="Klenk H.P."/>
        </authorList>
    </citation>
    <scope>NUCLEOTIDE SEQUENCE [LARGE SCALE GENOMIC DNA]</scope>
    <source>
        <strain evidence="18">ATCC 700848 / DSM 11109 / ASRB2</strain>
    </source>
</reference>
<dbReference type="OrthoDB" id="9780552at2"/>
<keyword evidence="8 13" id="KW-1133">Transmembrane helix</keyword>
<evidence type="ECO:0000256" key="9">
    <source>
        <dbReference type="ARBA" id="ARBA00023136"/>
    </source>
</evidence>
<dbReference type="NCBIfam" id="TIGR03592">
    <property type="entry name" value="yidC_oxa1_cterm"/>
    <property type="match status" value="1"/>
</dbReference>
<evidence type="ECO:0000256" key="11">
    <source>
        <dbReference type="ARBA" id="ARBA00033245"/>
    </source>
</evidence>
<dbReference type="GO" id="GO:0015031">
    <property type="term" value="P:protein transport"/>
    <property type="evidence" value="ECO:0007669"/>
    <property type="project" value="UniProtKB-KW"/>
</dbReference>
<keyword evidence="5 13" id="KW-1003">Cell membrane</keyword>
<accession>F2NGV7</accession>
<dbReference type="InterPro" id="IPR019998">
    <property type="entry name" value="Membr_insert_YidC"/>
</dbReference>
<dbReference type="InterPro" id="IPR028053">
    <property type="entry name" value="Membr_insert_YidC_N"/>
</dbReference>
<dbReference type="KEGG" id="dao:Desac_0850"/>
<comment type="similarity">
    <text evidence="2 13">Belongs to the OXA1/ALB3/YidC family. Type 1 subfamily.</text>
</comment>
<dbReference type="CDD" id="cd20070">
    <property type="entry name" value="5TM_YidC_Alb3"/>
    <property type="match status" value="1"/>
</dbReference>
<name>F2NGV7_DESAR</name>
<dbReference type="InterPro" id="IPR001708">
    <property type="entry name" value="YidC/ALB3/OXA1/COX18"/>
</dbReference>
<evidence type="ECO:0000259" key="16">
    <source>
        <dbReference type="Pfam" id="PF14849"/>
    </source>
</evidence>
<dbReference type="Proteomes" id="UP000000483">
    <property type="component" value="Chromosome"/>
</dbReference>
<keyword evidence="10 13" id="KW-0143">Chaperone</keyword>
<evidence type="ECO:0000256" key="10">
    <source>
        <dbReference type="ARBA" id="ARBA00023186"/>
    </source>
</evidence>
<feature type="region of interest" description="Disordered" evidence="14">
    <location>
        <begin position="32"/>
        <end position="72"/>
    </location>
</feature>
<feature type="transmembrane region" description="Helical" evidence="13">
    <location>
        <begin position="377"/>
        <end position="394"/>
    </location>
</feature>
<proteinExistence type="inferred from homology"/>
<dbReference type="AlphaFoldDB" id="F2NGV7"/>
<comment type="subcellular location">
    <subcellularLocation>
        <location evidence="1 13">Cell inner membrane</location>
        <topology evidence="1 13">Multi-pass membrane protein</topology>
    </subcellularLocation>
</comment>
<dbReference type="PANTHER" id="PTHR12428">
    <property type="entry name" value="OXA1"/>
    <property type="match status" value="1"/>
</dbReference>
<protein>
    <recommendedName>
        <fullName evidence="3 13">Membrane protein insertase YidC</fullName>
    </recommendedName>
    <alternativeName>
        <fullName evidence="12 13">Foldase YidC</fullName>
    </alternativeName>
    <alternativeName>
        <fullName evidence="11 13">Membrane integrase YidC</fullName>
    </alternativeName>
    <alternativeName>
        <fullName evidence="13">Membrane protein YidC</fullName>
    </alternativeName>
</protein>
<dbReference type="HAMAP" id="MF_01810">
    <property type="entry name" value="YidC_type1"/>
    <property type="match status" value="1"/>
</dbReference>
<dbReference type="EMBL" id="CP002629">
    <property type="protein sequence ID" value="AEB08728.1"/>
    <property type="molecule type" value="Genomic_DNA"/>
</dbReference>
<comment type="function">
    <text evidence="13">Required for the insertion and/or proper folding and/or complex formation of integral membrane proteins into the membrane. Involved in integration of membrane proteins that insert both dependently and independently of the Sec translocase complex, as well as at least some lipoproteins. Aids folding of multispanning membrane proteins.</text>
</comment>
<reference evidence="18" key="2">
    <citation type="submission" date="2011-03" db="EMBL/GenBank/DDBJ databases">
        <title>The complete genome of Desulfobacca acetoxidans DSM 11109.</title>
        <authorList>
            <consortium name="US DOE Joint Genome Institute (JGI-PGF)"/>
            <person name="Lucas S."/>
            <person name="Copeland A."/>
            <person name="Lapidus A."/>
            <person name="Bruce D."/>
            <person name="Goodwin L."/>
            <person name="Pitluck S."/>
            <person name="Peters L."/>
            <person name="Kyrpides N."/>
            <person name="Mavromatis K."/>
            <person name="Ivanova N."/>
            <person name="Ovchinnikova G."/>
            <person name="Teshima H."/>
            <person name="Detter J.C."/>
            <person name="Han C."/>
            <person name="Land M."/>
            <person name="Hauser L."/>
            <person name="Markowitz V."/>
            <person name="Cheng J.-F."/>
            <person name="Hugenholtz P."/>
            <person name="Woyke T."/>
            <person name="Wu D."/>
            <person name="Spring S."/>
            <person name="Schueler E."/>
            <person name="Brambilla E."/>
            <person name="Klenk H.-P."/>
            <person name="Eisen J.A."/>
        </authorList>
    </citation>
    <scope>NUCLEOTIDE SEQUENCE [LARGE SCALE GENOMIC DNA]</scope>
    <source>
        <strain evidence="18">ATCC 700848 / DSM 11109 / ASRB2</strain>
    </source>
</reference>
<evidence type="ECO:0000256" key="3">
    <source>
        <dbReference type="ARBA" id="ARBA00015325"/>
    </source>
</evidence>
<dbReference type="RefSeq" id="WP_013705841.1">
    <property type="nucleotide sequence ID" value="NC_015388.1"/>
</dbReference>
<dbReference type="STRING" id="880072.Desac_0850"/>
<evidence type="ECO:0000256" key="6">
    <source>
        <dbReference type="ARBA" id="ARBA00022692"/>
    </source>
</evidence>
<feature type="domain" description="Membrane insertase YidC/Oxa/ALB C-terminal" evidence="15">
    <location>
        <begin position="377"/>
        <end position="563"/>
    </location>
</feature>
<dbReference type="InterPro" id="IPR028055">
    <property type="entry name" value="YidC/Oxa/ALB_C"/>
</dbReference>
<dbReference type="Pfam" id="PF02096">
    <property type="entry name" value="60KD_IMP"/>
    <property type="match status" value="1"/>
</dbReference>
<keyword evidence="6 13" id="KW-0812">Transmembrane</keyword>
<dbReference type="GO" id="GO:0005886">
    <property type="term" value="C:plasma membrane"/>
    <property type="evidence" value="ECO:0007669"/>
    <property type="project" value="UniProtKB-SubCell"/>
</dbReference>
<dbReference type="InterPro" id="IPR038221">
    <property type="entry name" value="YidC_periplasmic_sf"/>
</dbReference>
<dbReference type="GO" id="GO:0032977">
    <property type="term" value="F:membrane insertase activity"/>
    <property type="evidence" value="ECO:0007669"/>
    <property type="project" value="InterPro"/>
</dbReference>
<evidence type="ECO:0000256" key="13">
    <source>
        <dbReference type="HAMAP-Rule" id="MF_01810"/>
    </source>
</evidence>
<dbReference type="PANTHER" id="PTHR12428:SF65">
    <property type="entry name" value="CYTOCHROME C OXIDASE ASSEMBLY PROTEIN COX18, MITOCHONDRIAL"/>
    <property type="match status" value="1"/>
</dbReference>
<evidence type="ECO:0000313" key="18">
    <source>
        <dbReference type="Proteomes" id="UP000000483"/>
    </source>
</evidence>
<sequence>MEKRALLALVISFVIFIGFGYIQQKFYPPSPQKPATQPVEQPVEQPAAPKPAISPSPVATPTTPSTPPTGVQKARDIVVDTPLYQAIFTEQGARLKSFRLKKYWGHLPFQKIADFNLWFFGIDIQRYKRVGNQITDPKELVQATTPDALPLALAWETKAASVGAAEVYQADQKAISLTDQDKAKLSFTCVRPNGLTLVKTFTFEQNSYRLDLTATVKNQSSNPLEGDLALSLTDDFSEVKDAGFTGFAWSAKKSRDTVASGSLKESKMIGQLDWGSLESSYFMMAVVPPPSDFKFTATVQDVASKIMTATFRTQVASLPPGQEISLPYTLYFGPKDLDILKSLGLGLEQTVDFGWFQILALPLLYVLQFFFKYLHNYGWAIIVMTFLIRVLFLYPNHKSYQSMKDMQKLQPKIAKLREKYKDDREALNKELMGLYRTYKVNPMGGCLPMILQLPVFIALYNILGYAIELRHAPFISTLPFTDIVWLADLSAKDPLLITPIIMGATMFIQQKMTPSPGDPTQAKLMLMMPIIFTFMFLNFASGLVLYWLLNNVLSIIQQYYTNKYMP</sequence>
<dbReference type="PRINTS" id="PR00701">
    <property type="entry name" value="60KDINNERMP"/>
</dbReference>
<keyword evidence="18" id="KW-1185">Reference proteome</keyword>
<dbReference type="HOGENOM" id="CLU_016535_3_0_7"/>
<dbReference type="Pfam" id="PF14849">
    <property type="entry name" value="YidC_periplas"/>
    <property type="match status" value="1"/>
</dbReference>
<feature type="domain" description="Membrane insertase YidC N-terminal" evidence="16">
    <location>
        <begin position="125"/>
        <end position="365"/>
    </location>
</feature>
<keyword evidence="9 13" id="KW-0472">Membrane</keyword>
<dbReference type="GO" id="GO:0051205">
    <property type="term" value="P:protein insertion into membrane"/>
    <property type="evidence" value="ECO:0007669"/>
    <property type="project" value="TreeGrafter"/>
</dbReference>
<comment type="subunit">
    <text evidence="13">Interacts with the Sec translocase complex via SecD. Specifically interacts with transmembrane segments of nascent integral membrane proteins during membrane integration.</text>
</comment>
<dbReference type="InterPro" id="IPR047196">
    <property type="entry name" value="YidC_ALB_C"/>
</dbReference>
<dbReference type="Gene3D" id="2.70.98.90">
    <property type="match status" value="1"/>
</dbReference>